<evidence type="ECO:0000256" key="3">
    <source>
        <dbReference type="SAM" id="SignalP"/>
    </source>
</evidence>
<organism evidence="4 5">
    <name type="scientific">Candidatus Methylobacter favarea</name>
    <dbReference type="NCBI Taxonomy" id="2707345"/>
    <lineage>
        <taxon>Bacteria</taxon>
        <taxon>Pseudomonadati</taxon>
        <taxon>Pseudomonadota</taxon>
        <taxon>Gammaproteobacteria</taxon>
        <taxon>Methylococcales</taxon>
        <taxon>Methylococcaceae</taxon>
        <taxon>Methylobacter</taxon>
    </lineage>
</organism>
<sequence>MNNQVKNVKKNNLINSLFAGLLLASPIAGAEQYPAADFQPKVIYQDETYQPSKSETADTTSEPSVSKSETASEADSQYPAAHFQPKVLYKDADYKPSQALTENPVAAAPSPASSGASQTTTEKAASSLSEFWPGLIILALAGLVYFKKQSKAKKVETKPSVSSGAAGQLTGVAKYLNRSSGTGVARYLEKHVKSGSGATGVAKYIAKTAGSARGSATGVEKYMRERG</sequence>
<accession>A0A8S0Y760</accession>
<dbReference type="AlphaFoldDB" id="A0A8S0Y760"/>
<protein>
    <submittedName>
        <fullName evidence="4">Uncharacterized protein</fullName>
    </submittedName>
</protein>
<keyword evidence="3" id="KW-0732">Signal</keyword>
<dbReference type="Proteomes" id="UP000494216">
    <property type="component" value="Unassembled WGS sequence"/>
</dbReference>
<keyword evidence="2" id="KW-1133">Transmembrane helix</keyword>
<feature type="chain" id="PRO_5035848409" evidence="3">
    <location>
        <begin position="31"/>
        <end position="227"/>
    </location>
</feature>
<reference evidence="4 5" key="1">
    <citation type="submission" date="2020-02" db="EMBL/GenBank/DDBJ databases">
        <authorList>
            <person name="Hogendoorn C."/>
        </authorList>
    </citation>
    <scope>NUCLEOTIDE SEQUENCE [LARGE SCALE GENOMIC DNA]</scope>
    <source>
        <strain evidence="4">METHB21</strain>
    </source>
</reference>
<evidence type="ECO:0000313" key="4">
    <source>
        <dbReference type="EMBL" id="CAA9892969.1"/>
    </source>
</evidence>
<feature type="compositionally biased region" description="Polar residues" evidence="1">
    <location>
        <begin position="47"/>
        <end position="75"/>
    </location>
</feature>
<dbReference type="EMBL" id="CADCXN010000124">
    <property type="protein sequence ID" value="CAA9892969.1"/>
    <property type="molecule type" value="Genomic_DNA"/>
</dbReference>
<feature type="signal peptide" evidence="3">
    <location>
        <begin position="1"/>
        <end position="30"/>
    </location>
</feature>
<evidence type="ECO:0000313" key="5">
    <source>
        <dbReference type="Proteomes" id="UP000494216"/>
    </source>
</evidence>
<keyword evidence="2" id="KW-0472">Membrane</keyword>
<evidence type="ECO:0000256" key="2">
    <source>
        <dbReference type="SAM" id="Phobius"/>
    </source>
</evidence>
<feature type="transmembrane region" description="Helical" evidence="2">
    <location>
        <begin position="131"/>
        <end position="146"/>
    </location>
</feature>
<evidence type="ECO:0000256" key="1">
    <source>
        <dbReference type="SAM" id="MobiDB-lite"/>
    </source>
</evidence>
<feature type="compositionally biased region" description="Low complexity" evidence="1">
    <location>
        <begin position="106"/>
        <end position="117"/>
    </location>
</feature>
<feature type="region of interest" description="Disordered" evidence="1">
    <location>
        <begin position="102"/>
        <end position="121"/>
    </location>
</feature>
<comment type="caution">
    <text evidence="4">The sequence shown here is derived from an EMBL/GenBank/DDBJ whole genome shotgun (WGS) entry which is preliminary data.</text>
</comment>
<keyword evidence="5" id="KW-1185">Reference proteome</keyword>
<proteinExistence type="predicted"/>
<keyword evidence="2" id="KW-0812">Transmembrane</keyword>
<feature type="region of interest" description="Disordered" evidence="1">
    <location>
        <begin position="46"/>
        <end position="78"/>
    </location>
</feature>
<gene>
    <name evidence="4" type="ORF">METHB2_90076</name>
</gene>
<name>A0A8S0Y760_9GAMM</name>